<dbReference type="SUPFAM" id="SSF49384">
    <property type="entry name" value="Carbohydrate-binding domain"/>
    <property type="match status" value="3"/>
</dbReference>
<evidence type="ECO:0000313" key="3">
    <source>
        <dbReference type="EMBL" id="NOT33923.1"/>
    </source>
</evidence>
<dbReference type="Gene3D" id="2.60.40.680">
    <property type="match status" value="3"/>
</dbReference>
<dbReference type="InterPro" id="IPR025965">
    <property type="entry name" value="FlgD/Vpr_Ig-like"/>
</dbReference>
<dbReference type="InterPro" id="IPR008964">
    <property type="entry name" value="Invasin/intimin_cell_adhesion"/>
</dbReference>
<dbReference type="Pfam" id="PF13860">
    <property type="entry name" value="FlgD_ig"/>
    <property type="match status" value="1"/>
</dbReference>
<dbReference type="CDD" id="cd08547">
    <property type="entry name" value="Type_II_cohesin"/>
    <property type="match status" value="1"/>
</dbReference>
<protein>
    <recommendedName>
        <fullName evidence="2">BIG2 domain-containing protein</fullName>
    </recommendedName>
</protein>
<keyword evidence="1" id="KW-0732">Signal</keyword>
<dbReference type="InterPro" id="IPR008965">
    <property type="entry name" value="CBM2/CBM3_carb-bd_dom_sf"/>
</dbReference>
<dbReference type="Gene3D" id="2.60.40.4070">
    <property type="match status" value="1"/>
</dbReference>
<feature type="domain" description="BIG2" evidence="2">
    <location>
        <begin position="162"/>
        <end position="235"/>
    </location>
</feature>
<dbReference type="EMBL" id="JABFRW010000079">
    <property type="protein sequence ID" value="NOT33923.1"/>
    <property type="molecule type" value="Genomic_DNA"/>
</dbReference>
<dbReference type="Pfam" id="PF02368">
    <property type="entry name" value="Big_2"/>
    <property type="match status" value="2"/>
</dbReference>
<dbReference type="Gene3D" id="2.60.40.1080">
    <property type="match status" value="2"/>
</dbReference>
<feature type="chain" id="PRO_5032584438" description="BIG2 domain-containing protein" evidence="1">
    <location>
        <begin position="25"/>
        <end position="682"/>
    </location>
</feature>
<evidence type="ECO:0000256" key="1">
    <source>
        <dbReference type="SAM" id="SignalP"/>
    </source>
</evidence>
<evidence type="ECO:0000259" key="2">
    <source>
        <dbReference type="SMART" id="SM00635"/>
    </source>
</evidence>
<name>A0A849SJS2_UNCEI</name>
<sequence>MRTPLAIGIAVALATFAVAAPARAVQISTGATSGVAGQIVDVPVLVSNTTGLAIRSLQFDLSYNGSLVTATDVIETGTLVATAGWNAAAFDDDATTGSTRRIRIATAGATAMSGSGTILFVRFVIHPTSLTATSTSLTFTGFEFNEGTPADTTTNGTLTINTTPIITVSPNSGTLVRGNTLNFSVSGSVTNPVSWFTTDPSIATISAAGVLTGVAPGAARVFAVDNAARRDTTNSEIVVRGMGLTAGTLPVFVGNTVSVPITVTSLTGLGIRAGQFSLSWTATLANAIGVTSPPGTLLNGYGSIGFGANSGTCTVDFVGSTDLNGSGVLCYVTLAGLTAGLTPLTVTQALFNETLPALASNGTLTVQPLPTISVAPDQATLLAGQTRQFTVTGTITPPLAWTVANPTLGTITSGGLFTATRGGVTQVSVTDAVGATDANTSVTIHDFKATLGTVSCAPGATLIVPLNADRPLGALAVRSVQYAVTFANTHVTAVSAANGGLIAAWAPNLIFRQPQAGRVELTAAGATALSNADTTLHELRFTISPSAPIGTQITLTLASLLCNEGNPIPQLANGRITVVSPTDAPEVEVRELALAPVVPNPLRGVANFAFSTPRAAANARLSIYGPDGRLVRRLHDGPLAAGRHALRWDATDDHGTAVPAGLYFVRFDCEGRTLTRKLARVP</sequence>
<feature type="domain" description="BIG2" evidence="2">
    <location>
        <begin position="368"/>
        <end position="441"/>
    </location>
</feature>
<dbReference type="AlphaFoldDB" id="A0A849SJS2"/>
<evidence type="ECO:0000313" key="4">
    <source>
        <dbReference type="Proteomes" id="UP000580839"/>
    </source>
</evidence>
<reference evidence="3 4" key="1">
    <citation type="submission" date="2020-04" db="EMBL/GenBank/DDBJ databases">
        <title>Metagenomic profiling of ammonia- and methane-oxidizing microorganisms in a Dutch drinking water treatment plant.</title>
        <authorList>
            <person name="Poghosyan L."/>
            <person name="Leucker S."/>
        </authorList>
    </citation>
    <scope>NUCLEOTIDE SEQUENCE [LARGE SCALE GENOMIC DNA]</scope>
    <source>
        <strain evidence="3">S-RSF-IL-03</strain>
    </source>
</reference>
<dbReference type="GO" id="GO:0030246">
    <property type="term" value="F:carbohydrate binding"/>
    <property type="evidence" value="ECO:0007669"/>
    <property type="project" value="InterPro"/>
</dbReference>
<proteinExistence type="predicted"/>
<dbReference type="InterPro" id="IPR002102">
    <property type="entry name" value="Cohesin_dom"/>
</dbReference>
<organism evidence="3 4">
    <name type="scientific">Eiseniibacteriota bacterium</name>
    <dbReference type="NCBI Taxonomy" id="2212470"/>
    <lineage>
        <taxon>Bacteria</taxon>
        <taxon>Candidatus Eiseniibacteriota</taxon>
    </lineage>
</organism>
<dbReference type="GO" id="GO:0000272">
    <property type="term" value="P:polysaccharide catabolic process"/>
    <property type="evidence" value="ECO:0007669"/>
    <property type="project" value="InterPro"/>
</dbReference>
<dbReference type="InterPro" id="IPR003343">
    <property type="entry name" value="Big_2"/>
</dbReference>
<dbReference type="SUPFAM" id="SSF49373">
    <property type="entry name" value="Invasin/intimin cell-adhesion fragments"/>
    <property type="match status" value="1"/>
</dbReference>
<comment type="caution">
    <text evidence="3">The sequence shown here is derived from an EMBL/GenBank/DDBJ whole genome shotgun (WGS) entry which is preliminary data.</text>
</comment>
<gene>
    <name evidence="3" type="ORF">HOP12_07110</name>
</gene>
<accession>A0A849SJS2</accession>
<feature type="signal peptide" evidence="1">
    <location>
        <begin position="1"/>
        <end position="24"/>
    </location>
</feature>
<dbReference type="SMART" id="SM00635">
    <property type="entry name" value="BID_2"/>
    <property type="match status" value="2"/>
</dbReference>
<dbReference type="Proteomes" id="UP000580839">
    <property type="component" value="Unassembled WGS sequence"/>
</dbReference>
<dbReference type="Pfam" id="PF00963">
    <property type="entry name" value="Cohesin"/>
    <property type="match status" value="1"/>
</dbReference>